<protein>
    <submittedName>
        <fullName evidence="1">Uncharacterized protein</fullName>
    </submittedName>
</protein>
<comment type="caution">
    <text evidence="1">The sequence shown here is derived from an EMBL/GenBank/DDBJ whole genome shotgun (WGS) entry which is preliminary data.</text>
</comment>
<proteinExistence type="predicted"/>
<evidence type="ECO:0000313" key="1">
    <source>
        <dbReference type="EMBL" id="KUG26418.1"/>
    </source>
</evidence>
<reference evidence="1" key="1">
    <citation type="journal article" date="2015" name="Proc. Natl. Acad. Sci. U.S.A.">
        <title>Networks of energetic and metabolic interactions define dynamics in microbial communities.</title>
        <authorList>
            <person name="Embree M."/>
            <person name="Liu J.K."/>
            <person name="Al-Bassam M.M."/>
            <person name="Zengler K."/>
        </authorList>
    </citation>
    <scope>NUCLEOTIDE SEQUENCE</scope>
</reference>
<dbReference type="AlphaFoldDB" id="A0A0W8G062"/>
<accession>A0A0W8G062</accession>
<organism evidence="1">
    <name type="scientific">hydrocarbon metagenome</name>
    <dbReference type="NCBI Taxonomy" id="938273"/>
    <lineage>
        <taxon>unclassified sequences</taxon>
        <taxon>metagenomes</taxon>
        <taxon>ecological metagenomes</taxon>
    </lineage>
</organism>
<sequence>MPLTPRLKYRPIKRGKDENQIHSVFHRRTHIYIASGDVRTTVFG</sequence>
<dbReference type="EMBL" id="LNQE01000467">
    <property type="protein sequence ID" value="KUG26418.1"/>
    <property type="molecule type" value="Genomic_DNA"/>
</dbReference>
<name>A0A0W8G062_9ZZZZ</name>
<gene>
    <name evidence="1" type="ORF">ASZ90_003747</name>
</gene>